<reference evidence="6" key="1">
    <citation type="submission" date="2022-06" db="EMBL/GenBank/DDBJ databases">
        <title>Draft genome sequence of Streptomyces sp. RB6PN25 isolated from peat swamp forest in Thailand.</title>
        <authorList>
            <person name="Duangmal K."/>
            <person name="Klaysubun C."/>
        </authorList>
    </citation>
    <scope>NUCLEOTIDE SEQUENCE</scope>
    <source>
        <strain evidence="6">RB6PN25</strain>
    </source>
</reference>
<keyword evidence="7" id="KW-1185">Reference proteome</keyword>
<dbReference type="InterPro" id="IPR000644">
    <property type="entry name" value="CBS_dom"/>
</dbReference>
<feature type="region of interest" description="Disordered" evidence="3">
    <location>
        <begin position="57"/>
        <end position="91"/>
    </location>
</feature>
<dbReference type="Gene3D" id="3.10.580.10">
    <property type="entry name" value="CBS-domain"/>
    <property type="match status" value="1"/>
</dbReference>
<dbReference type="InterPro" id="IPR051257">
    <property type="entry name" value="Diverse_CBS-Domain"/>
</dbReference>
<dbReference type="EMBL" id="JANFNG010000004">
    <property type="protein sequence ID" value="MCQ4080629.1"/>
    <property type="molecule type" value="Genomic_DNA"/>
</dbReference>
<dbReference type="PANTHER" id="PTHR43080">
    <property type="entry name" value="CBS DOMAIN-CONTAINING PROTEIN CBSX3, MITOCHONDRIAL"/>
    <property type="match status" value="1"/>
</dbReference>
<dbReference type="InterPro" id="IPR017080">
    <property type="entry name" value="UCP036990_CBS_BON"/>
</dbReference>
<dbReference type="PIRSF" id="PIRSF036990">
    <property type="entry name" value="UCP036990_CBS_BON"/>
    <property type="match status" value="1"/>
</dbReference>
<dbReference type="Pfam" id="PF00571">
    <property type="entry name" value="CBS"/>
    <property type="match status" value="2"/>
</dbReference>
<dbReference type="RefSeq" id="WP_255919533.1">
    <property type="nucleotide sequence ID" value="NZ_JANFNG010000004.1"/>
</dbReference>
<gene>
    <name evidence="6" type="ORF">NGB36_08440</name>
</gene>
<name>A0ABT1PSH4_9ACTN</name>
<dbReference type="Proteomes" id="UP001057702">
    <property type="component" value="Unassembled WGS sequence"/>
</dbReference>
<dbReference type="SUPFAM" id="SSF54631">
    <property type="entry name" value="CBS-domain pair"/>
    <property type="match status" value="1"/>
</dbReference>
<protein>
    <submittedName>
        <fullName evidence="6">CBS domain-containing protein</fullName>
    </submittedName>
</protein>
<dbReference type="InterPro" id="IPR046342">
    <property type="entry name" value="CBS_dom_sf"/>
</dbReference>
<dbReference type="Gene3D" id="3.30.1340.30">
    <property type="match status" value="1"/>
</dbReference>
<feature type="domain" description="CBS" evidence="5">
    <location>
        <begin position="92"/>
        <end position="152"/>
    </location>
</feature>
<evidence type="ECO:0000256" key="3">
    <source>
        <dbReference type="SAM" id="MobiDB-lite"/>
    </source>
</evidence>
<proteinExistence type="predicted"/>
<feature type="domain" description="BON" evidence="4">
    <location>
        <begin position="145"/>
        <end position="214"/>
    </location>
</feature>
<dbReference type="CDD" id="cd04586">
    <property type="entry name" value="CBS_pair_BON_assoc"/>
    <property type="match status" value="1"/>
</dbReference>
<dbReference type="Pfam" id="PF04972">
    <property type="entry name" value="BON"/>
    <property type="match status" value="1"/>
</dbReference>
<evidence type="ECO:0000256" key="1">
    <source>
        <dbReference type="ARBA" id="ARBA00023122"/>
    </source>
</evidence>
<organism evidence="6 7">
    <name type="scientific">Streptomyces humicola</name>
    <dbReference type="NCBI Taxonomy" id="2953240"/>
    <lineage>
        <taxon>Bacteria</taxon>
        <taxon>Bacillati</taxon>
        <taxon>Actinomycetota</taxon>
        <taxon>Actinomycetes</taxon>
        <taxon>Kitasatosporales</taxon>
        <taxon>Streptomycetaceae</taxon>
        <taxon>Streptomyces</taxon>
    </lineage>
</organism>
<sequence length="233" mass="25602">MRHRTVADLMTHMVVRVHRTTPFKEIAKLLDEHDITAVPVVDAGDQPVGIVSEADLLRKETGRPDPSGRISPTPQQPHERAASEATTAEGLMSSPVVCARPEWNVVEAAREMQDRGVKRLPVVDEMGRLVGIVSRSDLLRVFLRRDSAIRDEITEDVVVRTLRESPLAVHVEVKNGQVTLGGSVARRSLVPVLLRLCQSVDGVVCVEEHLQYERDDLDESGARSSAGTGASRK</sequence>
<evidence type="ECO:0000313" key="6">
    <source>
        <dbReference type="EMBL" id="MCQ4080629.1"/>
    </source>
</evidence>
<dbReference type="PROSITE" id="PS51371">
    <property type="entry name" value="CBS"/>
    <property type="match status" value="2"/>
</dbReference>
<dbReference type="SMART" id="SM00116">
    <property type="entry name" value="CBS"/>
    <property type="match status" value="2"/>
</dbReference>
<dbReference type="PANTHER" id="PTHR43080:SF29">
    <property type="entry name" value="OS02G0818000 PROTEIN"/>
    <property type="match status" value="1"/>
</dbReference>
<evidence type="ECO:0000259" key="5">
    <source>
        <dbReference type="PROSITE" id="PS51371"/>
    </source>
</evidence>
<dbReference type="PROSITE" id="PS50914">
    <property type="entry name" value="BON"/>
    <property type="match status" value="1"/>
</dbReference>
<comment type="caution">
    <text evidence="6">The sequence shown here is derived from an EMBL/GenBank/DDBJ whole genome shotgun (WGS) entry which is preliminary data.</text>
</comment>
<feature type="domain" description="CBS" evidence="5">
    <location>
        <begin position="10"/>
        <end position="67"/>
    </location>
</feature>
<evidence type="ECO:0000259" key="4">
    <source>
        <dbReference type="PROSITE" id="PS50914"/>
    </source>
</evidence>
<accession>A0ABT1PSH4</accession>
<dbReference type="InterPro" id="IPR007055">
    <property type="entry name" value="BON_dom"/>
</dbReference>
<evidence type="ECO:0000256" key="2">
    <source>
        <dbReference type="PROSITE-ProRule" id="PRU00703"/>
    </source>
</evidence>
<keyword evidence="1 2" id="KW-0129">CBS domain</keyword>
<evidence type="ECO:0000313" key="7">
    <source>
        <dbReference type="Proteomes" id="UP001057702"/>
    </source>
</evidence>